<evidence type="ECO:0000313" key="1">
    <source>
        <dbReference type="EMBL" id="KAK4106091.1"/>
    </source>
</evidence>
<evidence type="ECO:0000313" key="2">
    <source>
        <dbReference type="Proteomes" id="UP001305647"/>
    </source>
</evidence>
<reference evidence="1" key="2">
    <citation type="submission" date="2023-05" db="EMBL/GenBank/DDBJ databases">
        <authorList>
            <consortium name="Lawrence Berkeley National Laboratory"/>
            <person name="Steindorff A."/>
            <person name="Hensen N."/>
            <person name="Bonometti L."/>
            <person name="Westerberg I."/>
            <person name="Brannstrom I.O."/>
            <person name="Guillou S."/>
            <person name="Cros-Aarteil S."/>
            <person name="Calhoun S."/>
            <person name="Haridas S."/>
            <person name="Kuo A."/>
            <person name="Mondo S."/>
            <person name="Pangilinan J."/>
            <person name="Riley R."/>
            <person name="Labutti K."/>
            <person name="Andreopoulos B."/>
            <person name="Lipzen A."/>
            <person name="Chen C."/>
            <person name="Yanf M."/>
            <person name="Daum C."/>
            <person name="Ng V."/>
            <person name="Clum A."/>
            <person name="Ohm R."/>
            <person name="Martin F."/>
            <person name="Silar P."/>
            <person name="Natvig D."/>
            <person name="Lalanne C."/>
            <person name="Gautier V."/>
            <person name="Ament-Velasquez S.L."/>
            <person name="Kruys A."/>
            <person name="Hutchinson M.I."/>
            <person name="Powell A.J."/>
            <person name="Barry K."/>
            <person name="Miller A.N."/>
            <person name="Grigoriev I.V."/>
            <person name="Debuchy R."/>
            <person name="Gladieux P."/>
            <person name="Thoren M.H."/>
            <person name="Johannesson H."/>
        </authorList>
    </citation>
    <scope>NUCLEOTIDE SEQUENCE</scope>
    <source>
        <strain evidence="1">CBS 757.83</strain>
    </source>
</reference>
<accession>A0AAN6T6I6</accession>
<dbReference type="Proteomes" id="UP001305647">
    <property type="component" value="Unassembled WGS sequence"/>
</dbReference>
<dbReference type="EMBL" id="MU863624">
    <property type="protein sequence ID" value="KAK4106091.1"/>
    <property type="molecule type" value="Genomic_DNA"/>
</dbReference>
<keyword evidence="2" id="KW-1185">Reference proteome</keyword>
<reference evidence="1" key="1">
    <citation type="journal article" date="2023" name="Mol. Phylogenet. Evol.">
        <title>Genome-scale phylogeny and comparative genomics of the fungal order Sordariales.</title>
        <authorList>
            <person name="Hensen N."/>
            <person name="Bonometti L."/>
            <person name="Westerberg I."/>
            <person name="Brannstrom I.O."/>
            <person name="Guillou S."/>
            <person name="Cros-Aarteil S."/>
            <person name="Calhoun S."/>
            <person name="Haridas S."/>
            <person name="Kuo A."/>
            <person name="Mondo S."/>
            <person name="Pangilinan J."/>
            <person name="Riley R."/>
            <person name="LaButti K."/>
            <person name="Andreopoulos B."/>
            <person name="Lipzen A."/>
            <person name="Chen C."/>
            <person name="Yan M."/>
            <person name="Daum C."/>
            <person name="Ng V."/>
            <person name="Clum A."/>
            <person name="Steindorff A."/>
            <person name="Ohm R.A."/>
            <person name="Martin F."/>
            <person name="Silar P."/>
            <person name="Natvig D.O."/>
            <person name="Lalanne C."/>
            <person name="Gautier V."/>
            <person name="Ament-Velasquez S.L."/>
            <person name="Kruys A."/>
            <person name="Hutchinson M.I."/>
            <person name="Powell A.J."/>
            <person name="Barry K."/>
            <person name="Miller A.N."/>
            <person name="Grigoriev I.V."/>
            <person name="Debuchy R."/>
            <person name="Gladieux P."/>
            <person name="Hiltunen Thoren M."/>
            <person name="Johannesson H."/>
        </authorList>
    </citation>
    <scope>NUCLEOTIDE SEQUENCE</scope>
    <source>
        <strain evidence="1">CBS 757.83</strain>
    </source>
</reference>
<dbReference type="AlphaFoldDB" id="A0AAN6T6I6"/>
<proteinExistence type="predicted"/>
<name>A0AAN6T6I6_9PEZI</name>
<gene>
    <name evidence="1" type="ORF">N658DRAFT_6659</name>
</gene>
<organism evidence="1 2">
    <name type="scientific">Parathielavia hyrcaniae</name>
    <dbReference type="NCBI Taxonomy" id="113614"/>
    <lineage>
        <taxon>Eukaryota</taxon>
        <taxon>Fungi</taxon>
        <taxon>Dikarya</taxon>
        <taxon>Ascomycota</taxon>
        <taxon>Pezizomycotina</taxon>
        <taxon>Sordariomycetes</taxon>
        <taxon>Sordariomycetidae</taxon>
        <taxon>Sordariales</taxon>
        <taxon>Chaetomiaceae</taxon>
        <taxon>Parathielavia</taxon>
    </lineage>
</organism>
<sequence>MGPGLTWLPSPFWKDPDGQIGRFEQPQPIWRAWWQLAARQRHNPYPYHGSHVRWMHVSACSATSRLEHARTDGRSRKQRRAAEVRWGLACSAQVRHACPFACMLRRNRSEHIVQYLASSSGQQHKHMRHCTEIGQVHHRDHIHGIAAFGAKEGRAAAQAVFFRRIHPMTQKSSFLRFTVRPQPAQAGGRQYQPFFATRAPSVRFLDSFDDTLMSHQSRNHISLTETLRNP</sequence>
<protein>
    <submittedName>
        <fullName evidence="1">Uncharacterized protein</fullName>
    </submittedName>
</protein>
<comment type="caution">
    <text evidence="1">The sequence shown here is derived from an EMBL/GenBank/DDBJ whole genome shotgun (WGS) entry which is preliminary data.</text>
</comment>